<dbReference type="AlphaFoldDB" id="A0A6J4M1F0"/>
<keyword evidence="2" id="KW-0645">Protease</keyword>
<evidence type="ECO:0000313" key="11">
    <source>
        <dbReference type="EMBL" id="CAA9345453.1"/>
    </source>
</evidence>
<dbReference type="PANTHER" id="PTHR47466:SF1">
    <property type="entry name" value="METALLOPROTEASE MEP1 (AFU_ORTHOLOGUE AFUA_1G07730)-RELATED"/>
    <property type="match status" value="1"/>
</dbReference>
<proteinExistence type="inferred from homology"/>
<dbReference type="InterPro" id="IPR024079">
    <property type="entry name" value="MetalloPept_cat_dom_sf"/>
</dbReference>
<keyword evidence="3" id="KW-0479">Metal-binding</keyword>
<feature type="domain" description="Peptidase M43 pregnancy-associated plasma-A" evidence="10">
    <location>
        <begin position="191"/>
        <end position="311"/>
    </location>
</feature>
<evidence type="ECO:0000256" key="6">
    <source>
        <dbReference type="ARBA" id="ARBA00022833"/>
    </source>
</evidence>
<name>A0A6J4M1F0_9ACTN</name>
<sequence length="319" mass="34835">MHGWRQVGKQAATVAVAAGVVAAGTPAWALNPSSSDPGCYDYGAVVEAPRGTIARDDSMTLRKDPLATWVARHPNRARAAAEAGATVTVPVAFHIISSDNTRRGGNVSDAGVAAQMRVLDEAYAGTGFDFELVETTRTVKESWFNLFYAQGGGKRFERGSHKEIRVKKALHTGGSETLNVYTAALGKRLLGWAYFPSSFTGKDALPRFFDGVVIDYRSLPGGAFRIYNEGDTLTHEAGHWLGLYHTFQDGCSAPGDRVEDTPYEASPQFYCEERDSCPQPGTDPIHNFMDYTPDACMSEFTQGQAVRMRQTWDAYRDVA</sequence>
<evidence type="ECO:0000256" key="4">
    <source>
        <dbReference type="ARBA" id="ARBA00022729"/>
    </source>
</evidence>
<dbReference type="InterPro" id="IPR008754">
    <property type="entry name" value="Peptidase_M43"/>
</dbReference>
<keyword evidence="5" id="KW-0378">Hydrolase</keyword>
<keyword evidence="6" id="KW-0862">Zinc</keyword>
<keyword evidence="7" id="KW-0482">Metalloprotease</keyword>
<evidence type="ECO:0000256" key="2">
    <source>
        <dbReference type="ARBA" id="ARBA00022670"/>
    </source>
</evidence>
<dbReference type="Gene3D" id="3.40.390.10">
    <property type="entry name" value="Collagenase (Catalytic Domain)"/>
    <property type="match status" value="1"/>
</dbReference>
<dbReference type="SUPFAM" id="SSF55486">
    <property type="entry name" value="Metalloproteases ('zincins'), catalytic domain"/>
    <property type="match status" value="1"/>
</dbReference>
<dbReference type="PANTHER" id="PTHR47466">
    <property type="match status" value="1"/>
</dbReference>
<feature type="chain" id="PRO_5026952400" description="Peptidase M43 pregnancy-associated plasma-A domain-containing protein" evidence="9">
    <location>
        <begin position="30"/>
        <end position="319"/>
    </location>
</feature>
<keyword evidence="4 9" id="KW-0732">Signal</keyword>
<protein>
    <recommendedName>
        <fullName evidence="10">Peptidase M43 pregnancy-associated plasma-A domain-containing protein</fullName>
    </recommendedName>
</protein>
<evidence type="ECO:0000256" key="7">
    <source>
        <dbReference type="ARBA" id="ARBA00023049"/>
    </source>
</evidence>
<comment type="similarity">
    <text evidence="1">Belongs to the peptidase M43B family.</text>
</comment>
<feature type="signal peptide" evidence="9">
    <location>
        <begin position="1"/>
        <end position="29"/>
    </location>
</feature>
<dbReference type="GO" id="GO:0006508">
    <property type="term" value="P:proteolysis"/>
    <property type="evidence" value="ECO:0007669"/>
    <property type="project" value="UniProtKB-KW"/>
</dbReference>
<reference evidence="11" key="1">
    <citation type="submission" date="2020-02" db="EMBL/GenBank/DDBJ databases">
        <authorList>
            <person name="Meier V. D."/>
        </authorList>
    </citation>
    <scope>NUCLEOTIDE SEQUENCE</scope>
    <source>
        <strain evidence="11">AVDCRST_MAG36</strain>
    </source>
</reference>
<dbReference type="EMBL" id="CADCUH010000105">
    <property type="protein sequence ID" value="CAA9345453.1"/>
    <property type="molecule type" value="Genomic_DNA"/>
</dbReference>
<evidence type="ECO:0000256" key="9">
    <source>
        <dbReference type="SAM" id="SignalP"/>
    </source>
</evidence>
<dbReference type="GO" id="GO:0046872">
    <property type="term" value="F:metal ion binding"/>
    <property type="evidence" value="ECO:0007669"/>
    <property type="project" value="UniProtKB-KW"/>
</dbReference>
<evidence type="ECO:0000256" key="3">
    <source>
        <dbReference type="ARBA" id="ARBA00022723"/>
    </source>
</evidence>
<evidence type="ECO:0000259" key="10">
    <source>
        <dbReference type="Pfam" id="PF05572"/>
    </source>
</evidence>
<evidence type="ECO:0000256" key="1">
    <source>
        <dbReference type="ARBA" id="ARBA00008721"/>
    </source>
</evidence>
<gene>
    <name evidence="11" type="ORF">AVDCRST_MAG36-1588</name>
</gene>
<keyword evidence="8" id="KW-1015">Disulfide bond</keyword>
<dbReference type="GO" id="GO:0008237">
    <property type="term" value="F:metallopeptidase activity"/>
    <property type="evidence" value="ECO:0007669"/>
    <property type="project" value="UniProtKB-KW"/>
</dbReference>
<dbReference type="Pfam" id="PF05572">
    <property type="entry name" value="Peptidase_M43"/>
    <property type="match status" value="1"/>
</dbReference>
<accession>A0A6J4M1F0</accession>
<evidence type="ECO:0000256" key="5">
    <source>
        <dbReference type="ARBA" id="ARBA00022801"/>
    </source>
</evidence>
<evidence type="ECO:0000256" key="8">
    <source>
        <dbReference type="ARBA" id="ARBA00023157"/>
    </source>
</evidence>
<dbReference type="CDD" id="cd04275">
    <property type="entry name" value="ZnMc_pappalysin_like"/>
    <property type="match status" value="1"/>
</dbReference>
<organism evidence="11">
    <name type="scientific">uncultured Nocardioidaceae bacterium</name>
    <dbReference type="NCBI Taxonomy" id="253824"/>
    <lineage>
        <taxon>Bacteria</taxon>
        <taxon>Bacillati</taxon>
        <taxon>Actinomycetota</taxon>
        <taxon>Actinomycetes</taxon>
        <taxon>Propionibacteriales</taxon>
        <taxon>Nocardioidaceae</taxon>
        <taxon>environmental samples</taxon>
    </lineage>
</organism>